<dbReference type="SMART" id="SM00855">
    <property type="entry name" value="PGAM"/>
    <property type="match status" value="1"/>
</dbReference>
<dbReference type="PANTHER" id="PTHR20935:SF0">
    <property type="entry name" value="SERINE_THREONINE-PROTEIN PHOSPHATASE PGAM5, MITOCHONDRIAL"/>
    <property type="match status" value="1"/>
</dbReference>
<accession>A0A1I6V2Y1</accession>
<keyword evidence="1" id="KW-0378">Hydrolase</keyword>
<organism evidence="2 3">
    <name type="scientific">Acinetobacter bohemicus</name>
    <dbReference type="NCBI Taxonomy" id="1435036"/>
    <lineage>
        <taxon>Bacteria</taxon>
        <taxon>Pseudomonadati</taxon>
        <taxon>Pseudomonadota</taxon>
        <taxon>Gammaproteobacteria</taxon>
        <taxon>Moraxellales</taxon>
        <taxon>Moraxellaceae</taxon>
        <taxon>Acinetobacter</taxon>
    </lineage>
</organism>
<dbReference type="Gene3D" id="3.40.50.1240">
    <property type="entry name" value="Phosphoglycerate mutase-like"/>
    <property type="match status" value="1"/>
</dbReference>
<dbReference type="CDD" id="cd07040">
    <property type="entry name" value="HP"/>
    <property type="match status" value="1"/>
</dbReference>
<evidence type="ECO:0000256" key="1">
    <source>
        <dbReference type="ARBA" id="ARBA00022801"/>
    </source>
</evidence>
<evidence type="ECO:0000313" key="2">
    <source>
        <dbReference type="EMBL" id="SFT08032.1"/>
    </source>
</evidence>
<reference evidence="3" key="1">
    <citation type="submission" date="2016-10" db="EMBL/GenBank/DDBJ databases">
        <authorList>
            <person name="Varghese N."/>
            <person name="Submissions S."/>
        </authorList>
    </citation>
    <scope>NUCLEOTIDE SEQUENCE [LARGE SCALE GENOMIC DNA]</scope>
    <source>
        <strain evidence="3">ANC 5076</strain>
    </source>
</reference>
<name>A0A1I6V2Y1_9GAMM</name>
<evidence type="ECO:0000313" key="3">
    <source>
        <dbReference type="Proteomes" id="UP000182827"/>
    </source>
</evidence>
<sequence length="232" mass="26437">MTTIYLIRHGQASFGAESYDKLSPNGELQAKLLGQYFNKILKEEPYVVAGSMQRHQQTAHLALAECFPEASIVTDHAWNEFNHQQVFAQYEPRFNEPHLLKVDVENETNPRAYLAKIFEGAIERWTGGDYHHEYDESWPDFKNRVETALQNLSDELAKTKPRYAVVFTSGGVISVAAGKLLELSANRTFALNWAITNTSMTTLRLVGNEPQLLSLNEHHFIKVEDSQLLTWI</sequence>
<dbReference type="InterPro" id="IPR029033">
    <property type="entry name" value="His_PPase_superfam"/>
</dbReference>
<dbReference type="Pfam" id="PF00300">
    <property type="entry name" value="His_Phos_1"/>
    <property type="match status" value="2"/>
</dbReference>
<dbReference type="RefSeq" id="WP_074947058.1">
    <property type="nucleotide sequence ID" value="NZ_FOZU01000020.1"/>
</dbReference>
<protein>
    <submittedName>
        <fullName evidence="2">Broad specificity phosphatase PhoE</fullName>
    </submittedName>
</protein>
<keyword evidence="3" id="KW-1185">Reference proteome</keyword>
<proteinExistence type="predicted"/>
<gene>
    <name evidence="2" type="ORF">SAMN05444586_102047</name>
</gene>
<dbReference type="Proteomes" id="UP000182827">
    <property type="component" value="Unassembled WGS sequence"/>
</dbReference>
<dbReference type="AlphaFoldDB" id="A0A1I6V2Y1"/>
<dbReference type="EMBL" id="FOZU01000020">
    <property type="protein sequence ID" value="SFT08032.1"/>
    <property type="molecule type" value="Genomic_DNA"/>
</dbReference>
<dbReference type="SUPFAM" id="SSF53254">
    <property type="entry name" value="Phosphoglycerate mutase-like"/>
    <property type="match status" value="1"/>
</dbReference>
<dbReference type="InterPro" id="IPR051021">
    <property type="entry name" value="Mito_Ser/Thr_phosphatase"/>
</dbReference>
<dbReference type="InterPro" id="IPR013078">
    <property type="entry name" value="His_Pase_superF_clade-1"/>
</dbReference>
<dbReference type="PANTHER" id="PTHR20935">
    <property type="entry name" value="PHOSPHOGLYCERATE MUTASE-RELATED"/>
    <property type="match status" value="1"/>
</dbReference>
<dbReference type="GO" id="GO:0016787">
    <property type="term" value="F:hydrolase activity"/>
    <property type="evidence" value="ECO:0007669"/>
    <property type="project" value="UniProtKB-KW"/>
</dbReference>